<organism evidence="2 3">
    <name type="scientific">Coprinellus micaceus</name>
    <name type="common">Glistening ink-cap mushroom</name>
    <name type="synonym">Coprinus micaceus</name>
    <dbReference type="NCBI Taxonomy" id="71717"/>
    <lineage>
        <taxon>Eukaryota</taxon>
        <taxon>Fungi</taxon>
        <taxon>Dikarya</taxon>
        <taxon>Basidiomycota</taxon>
        <taxon>Agaricomycotina</taxon>
        <taxon>Agaricomycetes</taxon>
        <taxon>Agaricomycetidae</taxon>
        <taxon>Agaricales</taxon>
        <taxon>Agaricineae</taxon>
        <taxon>Psathyrellaceae</taxon>
        <taxon>Coprinellus</taxon>
    </lineage>
</organism>
<dbReference type="OrthoDB" id="2874131at2759"/>
<sequence length="416" mass="48194">MHLRHDVIPREMITFVHGKVFPEGLTQHCFVKHNRAVVVQTTFLLHRAAFLSGSLARTSDTWENTQRHQKAVYEALELIQPHLDSIDFSGSRNWAFLNQVNGGSFKIMQKRKSFKHLITWYYKGKRADIWYGWDATRMEEVNSAMHAARHLQGADFIQEVYGILMDEEDEVLGLVVEATRGRPVQGLKDLIPVSHAVSELERRHCVFRGFLLGCLLITDGKARFSDLRHIIVFPPGEQAGFDQQKEYDHWATLDWMWQMLEEGETMYTHFNFMVSQPAILLSSYAPERPFSPLATHFIFFLRGLSELIGEDDDEYDSIDRPMLAGSQSDIVQRLRLYDDSARLRLRALKHALRTPFQTSWSGRIPVQSTQRRARRYATTAPYRRSFQSRPTPSQMGYTYDSDCTSESGHSRFEEIL</sequence>
<feature type="region of interest" description="Disordered" evidence="1">
    <location>
        <begin position="377"/>
        <end position="403"/>
    </location>
</feature>
<evidence type="ECO:0000313" key="3">
    <source>
        <dbReference type="Proteomes" id="UP000298030"/>
    </source>
</evidence>
<accession>A0A4Y7TJN9</accession>
<dbReference type="Proteomes" id="UP000298030">
    <property type="component" value="Unassembled WGS sequence"/>
</dbReference>
<proteinExistence type="predicted"/>
<dbReference type="EMBL" id="QPFP01000011">
    <property type="protein sequence ID" value="TEB33762.1"/>
    <property type="molecule type" value="Genomic_DNA"/>
</dbReference>
<gene>
    <name evidence="2" type="ORF">FA13DRAFT_1730043</name>
</gene>
<reference evidence="2 3" key="1">
    <citation type="journal article" date="2019" name="Nat. Ecol. Evol.">
        <title>Megaphylogeny resolves global patterns of mushroom evolution.</title>
        <authorList>
            <person name="Varga T."/>
            <person name="Krizsan K."/>
            <person name="Foldi C."/>
            <person name="Dima B."/>
            <person name="Sanchez-Garcia M."/>
            <person name="Sanchez-Ramirez S."/>
            <person name="Szollosi G.J."/>
            <person name="Szarkandi J.G."/>
            <person name="Papp V."/>
            <person name="Albert L."/>
            <person name="Andreopoulos W."/>
            <person name="Angelini C."/>
            <person name="Antonin V."/>
            <person name="Barry K.W."/>
            <person name="Bougher N.L."/>
            <person name="Buchanan P."/>
            <person name="Buyck B."/>
            <person name="Bense V."/>
            <person name="Catcheside P."/>
            <person name="Chovatia M."/>
            <person name="Cooper J."/>
            <person name="Damon W."/>
            <person name="Desjardin D."/>
            <person name="Finy P."/>
            <person name="Geml J."/>
            <person name="Haridas S."/>
            <person name="Hughes K."/>
            <person name="Justo A."/>
            <person name="Karasinski D."/>
            <person name="Kautmanova I."/>
            <person name="Kiss B."/>
            <person name="Kocsube S."/>
            <person name="Kotiranta H."/>
            <person name="LaButti K.M."/>
            <person name="Lechner B.E."/>
            <person name="Liimatainen K."/>
            <person name="Lipzen A."/>
            <person name="Lukacs Z."/>
            <person name="Mihaltcheva S."/>
            <person name="Morgado L.N."/>
            <person name="Niskanen T."/>
            <person name="Noordeloos M.E."/>
            <person name="Ohm R.A."/>
            <person name="Ortiz-Santana B."/>
            <person name="Ovrebo C."/>
            <person name="Racz N."/>
            <person name="Riley R."/>
            <person name="Savchenko A."/>
            <person name="Shiryaev A."/>
            <person name="Soop K."/>
            <person name="Spirin V."/>
            <person name="Szebenyi C."/>
            <person name="Tomsovsky M."/>
            <person name="Tulloss R.E."/>
            <person name="Uehling J."/>
            <person name="Grigoriev I.V."/>
            <person name="Vagvolgyi C."/>
            <person name="Papp T."/>
            <person name="Martin F.M."/>
            <person name="Miettinen O."/>
            <person name="Hibbett D.S."/>
            <person name="Nagy L.G."/>
        </authorList>
    </citation>
    <scope>NUCLEOTIDE SEQUENCE [LARGE SCALE GENOMIC DNA]</scope>
    <source>
        <strain evidence="2 3">FP101781</strain>
    </source>
</reference>
<dbReference type="AlphaFoldDB" id="A0A4Y7TJN9"/>
<keyword evidence="3" id="KW-1185">Reference proteome</keyword>
<comment type="caution">
    <text evidence="2">The sequence shown here is derived from an EMBL/GenBank/DDBJ whole genome shotgun (WGS) entry which is preliminary data.</text>
</comment>
<evidence type="ECO:0000256" key="1">
    <source>
        <dbReference type="SAM" id="MobiDB-lite"/>
    </source>
</evidence>
<protein>
    <submittedName>
        <fullName evidence="2">Uncharacterized protein</fullName>
    </submittedName>
</protein>
<evidence type="ECO:0000313" key="2">
    <source>
        <dbReference type="EMBL" id="TEB33762.1"/>
    </source>
</evidence>
<feature type="compositionally biased region" description="Polar residues" evidence="1">
    <location>
        <begin position="385"/>
        <end position="403"/>
    </location>
</feature>
<name>A0A4Y7TJN9_COPMI</name>